<protein>
    <recommendedName>
        <fullName evidence="3">Membrane metalloprotease</fullName>
    </recommendedName>
</protein>
<dbReference type="RefSeq" id="WP_267678327.1">
    <property type="nucleotide sequence ID" value="NZ_CP113088.1"/>
</dbReference>
<organism evidence="1 2">
    <name type="scientific">Lacinutrix neustonica</name>
    <dbReference type="NCBI Taxonomy" id="2980107"/>
    <lineage>
        <taxon>Bacteria</taxon>
        <taxon>Pseudomonadati</taxon>
        <taxon>Bacteroidota</taxon>
        <taxon>Flavobacteriia</taxon>
        <taxon>Flavobacteriales</taxon>
        <taxon>Flavobacteriaceae</taxon>
        <taxon>Lacinutrix</taxon>
    </lineage>
</organism>
<dbReference type="KEGG" id="lnu:N7U66_09740"/>
<evidence type="ECO:0000313" key="2">
    <source>
        <dbReference type="Proteomes" id="UP001164705"/>
    </source>
</evidence>
<keyword evidence="2" id="KW-1185">Reference proteome</keyword>
<dbReference type="EMBL" id="CP113088">
    <property type="protein sequence ID" value="WAC03693.1"/>
    <property type="molecule type" value="Genomic_DNA"/>
</dbReference>
<proteinExistence type="predicted"/>
<dbReference type="InterPro" id="IPR024079">
    <property type="entry name" value="MetalloPept_cat_dom_sf"/>
</dbReference>
<evidence type="ECO:0008006" key="3">
    <source>
        <dbReference type="Google" id="ProtNLM"/>
    </source>
</evidence>
<dbReference type="GO" id="GO:0008237">
    <property type="term" value="F:metallopeptidase activity"/>
    <property type="evidence" value="ECO:0007669"/>
    <property type="project" value="InterPro"/>
</dbReference>
<dbReference type="Gene3D" id="3.40.390.10">
    <property type="entry name" value="Collagenase (Catalytic Domain)"/>
    <property type="match status" value="1"/>
</dbReference>
<name>A0A9E8SEL9_9FLAO</name>
<dbReference type="AlphaFoldDB" id="A0A9E8SEL9"/>
<evidence type="ECO:0000313" key="1">
    <source>
        <dbReference type="EMBL" id="WAC03693.1"/>
    </source>
</evidence>
<dbReference type="Proteomes" id="UP001164705">
    <property type="component" value="Chromosome"/>
</dbReference>
<accession>A0A9E8SEL9</accession>
<sequence>MKVLNLLKRVLITSCLFLEERTYKPNGITVEKRGIPSPGMSPYSNAEIRSIEDNNRTKFNTTNQIAVWAFFADGASASNYGSAVVLGTAYRNTSFVIYEETIKNLSNSAFEPNRTVPETTVINHEFGHLLGLTNLGAPLQSNHEDAEHAKHCNVETCLMFGLQKQDRVSTILLVLAKHHNWTPSVLPIYKQMEVNNSN</sequence>
<dbReference type="SUPFAM" id="SSF55486">
    <property type="entry name" value="Metalloproteases ('zincins'), catalytic domain"/>
    <property type="match status" value="1"/>
</dbReference>
<reference evidence="1" key="1">
    <citation type="submission" date="2022-11" db="EMBL/GenBank/DDBJ databases">
        <title>Lacinutrix neustonica HL-RS19T sp. nov., isolated from the surface microlayer sample of brackish Lake Shihwa.</title>
        <authorList>
            <person name="Choi J.Y."/>
            <person name="Hwang C.Y."/>
        </authorList>
    </citation>
    <scope>NUCLEOTIDE SEQUENCE</scope>
    <source>
        <strain evidence="1">HL-RS19</strain>
    </source>
</reference>
<gene>
    <name evidence="1" type="ORF">N7U66_09740</name>
</gene>